<feature type="compositionally biased region" description="Polar residues" evidence="1">
    <location>
        <begin position="12"/>
        <end position="27"/>
    </location>
</feature>
<dbReference type="Proteomes" id="UP000594468">
    <property type="component" value="Chromosome"/>
</dbReference>
<accession>A0A7S8ECD3</accession>
<gene>
    <name evidence="2" type="ORF">G4Y79_08190</name>
</gene>
<name>A0A7S8ECD3_9CHLR</name>
<organism evidence="2 3">
    <name type="scientific">Phototrophicus methaneseepsis</name>
    <dbReference type="NCBI Taxonomy" id="2710758"/>
    <lineage>
        <taxon>Bacteria</taxon>
        <taxon>Bacillati</taxon>
        <taxon>Chloroflexota</taxon>
        <taxon>Candidatus Thermofontia</taxon>
        <taxon>Phototrophicales</taxon>
        <taxon>Phototrophicaceae</taxon>
        <taxon>Phototrophicus</taxon>
    </lineage>
</organism>
<sequence length="323" mass="35761">MSDEHHPKPNASADTSQQTEQTVTTASAKGEAERQTIKASRVLIRRVMDHLHQRHLDAGATETEIGFVNIVAHPTSSLPILNYVTPRRNTAWVSGKHIADGLVHLSQQSRPGVFYFPDLLFPPMFHKTLEGLGLENAQQTSIVAYDANNKTFIPPVPPTSITIQPTNAQQSMRIWWYIWRNHAYAVNTSSVDPLHLDYGMHQAKEGKQINLIVRRYNTPIGAARITLKDKTAHIATTALLREFHTPMMSNLLLANCLHYALLADNDVVFVSGLDDAQKEHTLALGFVDAGHIVCYAEAATIVTNAEGQHGSLAQPVFITQQRG</sequence>
<protein>
    <submittedName>
        <fullName evidence="2">Uncharacterized protein</fullName>
    </submittedName>
</protein>
<evidence type="ECO:0000313" key="2">
    <source>
        <dbReference type="EMBL" id="QPC84341.1"/>
    </source>
</evidence>
<dbReference type="KEGG" id="pmet:G4Y79_08190"/>
<dbReference type="EMBL" id="CP062983">
    <property type="protein sequence ID" value="QPC84341.1"/>
    <property type="molecule type" value="Genomic_DNA"/>
</dbReference>
<reference evidence="2 3" key="1">
    <citation type="submission" date="2020-02" db="EMBL/GenBank/DDBJ databases">
        <authorList>
            <person name="Zheng R.K."/>
            <person name="Sun C.M."/>
        </authorList>
    </citation>
    <scope>NUCLEOTIDE SEQUENCE [LARGE SCALE GENOMIC DNA]</scope>
    <source>
        <strain evidence="3">rifampicinis</strain>
    </source>
</reference>
<dbReference type="AlphaFoldDB" id="A0A7S8ECD3"/>
<keyword evidence="3" id="KW-1185">Reference proteome</keyword>
<evidence type="ECO:0000256" key="1">
    <source>
        <dbReference type="SAM" id="MobiDB-lite"/>
    </source>
</evidence>
<dbReference type="RefSeq" id="WP_195172404.1">
    <property type="nucleotide sequence ID" value="NZ_CP062983.1"/>
</dbReference>
<proteinExistence type="predicted"/>
<feature type="region of interest" description="Disordered" evidence="1">
    <location>
        <begin position="1"/>
        <end position="35"/>
    </location>
</feature>
<evidence type="ECO:0000313" key="3">
    <source>
        <dbReference type="Proteomes" id="UP000594468"/>
    </source>
</evidence>